<evidence type="ECO:0008006" key="5">
    <source>
        <dbReference type="Google" id="ProtNLM"/>
    </source>
</evidence>
<comment type="caution">
    <text evidence="3">The sequence shown here is derived from an EMBL/GenBank/DDBJ whole genome shotgun (WGS) entry which is preliminary data.</text>
</comment>
<sequence length="391" mass="43076">MWKNAKSVGGLHALRTGQPSITIGSLAFGGAVIFGGTAYFSYRYAKAHVDLRNEEGLVDSGSSFRVFDKIADKYDEAIGQEEAALWYGMMRRWLLHEARGDVLEVSVGTGRNFQYYNLDNQDIKSLTFTDLSPQMLLRAEDKFFDELQLGHKYPHVRTTFCLADAHCLVDHGVDPVEAATGGGTKISAGSVKSSPWWAYWGRRAAEKNSMKPGSSGTPHSTTPDPGDNLIPPVEERSGYNHSQDVEPIPKAMPGLHARGLMNFFRVLAPLPSEPEQLSPTSGLAQSDVVEPRDGTANVSAAASSTLMALKEMARVCKAGGKILLLEHGRSHYDWLNSKLDSSAAEHQRKWGCMWNKDILELIQQAGLQVDKVTRWHFGTSYYIVARPTTCT</sequence>
<keyword evidence="2" id="KW-1133">Transmembrane helix</keyword>
<dbReference type="EMBL" id="BNCO01000004">
    <property type="protein sequence ID" value="GIL46554.1"/>
    <property type="molecule type" value="Genomic_DNA"/>
</dbReference>
<keyword evidence="2" id="KW-0472">Membrane</keyword>
<feature type="compositionally biased region" description="Polar residues" evidence="1">
    <location>
        <begin position="211"/>
        <end position="223"/>
    </location>
</feature>
<dbReference type="Gene3D" id="3.40.50.150">
    <property type="entry name" value="Vaccinia Virus protein VP39"/>
    <property type="match status" value="2"/>
</dbReference>
<reference evidence="3" key="1">
    <citation type="journal article" date="2021" name="Proc. Natl. Acad. Sci. U.S.A.">
        <title>Three genomes in the algal genus Volvox reveal the fate of a haploid sex-determining region after a transition to homothallism.</title>
        <authorList>
            <person name="Yamamoto K."/>
            <person name="Hamaji T."/>
            <person name="Kawai-Toyooka H."/>
            <person name="Matsuzaki R."/>
            <person name="Takahashi F."/>
            <person name="Nishimura Y."/>
            <person name="Kawachi M."/>
            <person name="Noguchi H."/>
            <person name="Minakuchi Y."/>
            <person name="Umen J.G."/>
            <person name="Toyoda A."/>
            <person name="Nozaki H."/>
        </authorList>
    </citation>
    <scope>NUCLEOTIDE SEQUENCE</scope>
    <source>
        <strain evidence="3">NIES-3780</strain>
    </source>
</reference>
<dbReference type="PANTHER" id="PTHR42912">
    <property type="entry name" value="METHYLTRANSFERASE"/>
    <property type="match status" value="1"/>
</dbReference>
<feature type="region of interest" description="Disordered" evidence="1">
    <location>
        <begin position="207"/>
        <end position="242"/>
    </location>
</feature>
<dbReference type="SUPFAM" id="SSF53335">
    <property type="entry name" value="S-adenosyl-L-methionine-dependent methyltransferases"/>
    <property type="match status" value="2"/>
</dbReference>
<evidence type="ECO:0000256" key="2">
    <source>
        <dbReference type="SAM" id="Phobius"/>
    </source>
</evidence>
<dbReference type="GO" id="GO:0008168">
    <property type="term" value="F:methyltransferase activity"/>
    <property type="evidence" value="ECO:0007669"/>
    <property type="project" value="TreeGrafter"/>
</dbReference>
<name>A0A8J4AVM1_9CHLO</name>
<feature type="transmembrane region" description="Helical" evidence="2">
    <location>
        <begin position="20"/>
        <end position="42"/>
    </location>
</feature>
<proteinExistence type="predicted"/>
<evidence type="ECO:0000256" key="1">
    <source>
        <dbReference type="SAM" id="MobiDB-lite"/>
    </source>
</evidence>
<keyword evidence="2" id="KW-0812">Transmembrane</keyword>
<keyword evidence="4" id="KW-1185">Reference proteome</keyword>
<gene>
    <name evidence="3" type="ORF">Vafri_3532</name>
</gene>
<protein>
    <recommendedName>
        <fullName evidence="5">Methyltransferase type 11 domain-containing protein</fullName>
    </recommendedName>
</protein>
<evidence type="ECO:0000313" key="4">
    <source>
        <dbReference type="Proteomes" id="UP000747399"/>
    </source>
</evidence>
<organism evidence="3 4">
    <name type="scientific">Volvox africanus</name>
    <dbReference type="NCBI Taxonomy" id="51714"/>
    <lineage>
        <taxon>Eukaryota</taxon>
        <taxon>Viridiplantae</taxon>
        <taxon>Chlorophyta</taxon>
        <taxon>core chlorophytes</taxon>
        <taxon>Chlorophyceae</taxon>
        <taxon>CS clade</taxon>
        <taxon>Chlamydomonadales</taxon>
        <taxon>Volvocaceae</taxon>
        <taxon>Volvox</taxon>
    </lineage>
</organism>
<dbReference type="InterPro" id="IPR050508">
    <property type="entry name" value="Methyltransf_Superfamily"/>
</dbReference>
<dbReference type="Proteomes" id="UP000747399">
    <property type="component" value="Unassembled WGS sequence"/>
</dbReference>
<dbReference type="PANTHER" id="PTHR42912:SF83">
    <property type="entry name" value="METHYLTRANSFERASE TYPE 11 DOMAIN-CONTAINING PROTEIN"/>
    <property type="match status" value="1"/>
</dbReference>
<evidence type="ECO:0000313" key="3">
    <source>
        <dbReference type="EMBL" id="GIL46554.1"/>
    </source>
</evidence>
<accession>A0A8J4AVM1</accession>
<dbReference type="AlphaFoldDB" id="A0A8J4AVM1"/>
<dbReference type="InterPro" id="IPR029063">
    <property type="entry name" value="SAM-dependent_MTases_sf"/>
</dbReference>